<keyword evidence="3" id="KW-1185">Reference proteome</keyword>
<dbReference type="PANTHER" id="PTHR34427:SF5">
    <property type="entry name" value="DUF4283 DOMAIN-CONTAINING PROTEIN"/>
    <property type="match status" value="1"/>
</dbReference>
<evidence type="ECO:0000313" key="3">
    <source>
        <dbReference type="Proteomes" id="UP001227230"/>
    </source>
</evidence>
<proteinExistence type="predicted"/>
<dbReference type="InterPro" id="IPR025558">
    <property type="entry name" value="DUF4283"/>
</dbReference>
<sequence length="328" mass="37499">MRGEGSKVGSRAWFEVDSKSFKISVEVLNGKLTRVITKRGRGFSSWIRFGERGLSMLLEGVEVCCQKEELKVFNNSWLEGGRSYKLQLRSNEAGRYLWCSVFSAEAHHFVLIFPKGKGLLGGWFLLAQKLRTCGVELPIKAVVSQSDPVRKGEPLRGVGAAVKRGLEYETVWLQFGGVNAFNKMQTLNWCLVGWWGDFSDDVSMLSPLKEWARYHWRLKGNLSLYLLGRTLFLFEFENPKEVERVLQEGERIFKQKTLVLERWDPTIGCNREGVHAKEAWVRLVGLPLCLWHRDFFKQVGDACEGFLGLDEESVGGKNLQGARIFFFF</sequence>
<name>A0ABY9CB89_VITVI</name>
<reference evidence="2 3" key="1">
    <citation type="journal article" date="2023" name="Hortic Res">
        <title>The complete reference genome for grapevine (Vitis vinifera L.) genetics and breeding.</title>
        <authorList>
            <person name="Shi X."/>
            <person name="Cao S."/>
            <person name="Wang X."/>
            <person name="Huang S."/>
            <person name="Wang Y."/>
            <person name="Liu Z."/>
            <person name="Liu W."/>
            <person name="Leng X."/>
            <person name="Peng Y."/>
            <person name="Wang N."/>
            <person name="Wang Y."/>
            <person name="Ma Z."/>
            <person name="Xu X."/>
            <person name="Zhang F."/>
            <person name="Xue H."/>
            <person name="Zhong H."/>
            <person name="Wang Y."/>
            <person name="Zhang K."/>
            <person name="Velt A."/>
            <person name="Avia K."/>
            <person name="Holtgrawe D."/>
            <person name="Grimplet J."/>
            <person name="Matus J.T."/>
            <person name="Ware D."/>
            <person name="Wu X."/>
            <person name="Wang H."/>
            <person name="Liu C."/>
            <person name="Fang Y."/>
            <person name="Rustenholz C."/>
            <person name="Cheng Z."/>
            <person name="Xiao H."/>
            <person name="Zhou Y."/>
        </authorList>
    </citation>
    <scope>NUCLEOTIDE SEQUENCE [LARGE SCALE GENOMIC DNA]</scope>
    <source>
        <strain evidence="3">cv. Pinot noir / PN40024</strain>
        <tissue evidence="2">Leaf</tissue>
    </source>
</reference>
<dbReference type="EMBL" id="CP126655">
    <property type="protein sequence ID" value="WJZ92327.1"/>
    <property type="molecule type" value="Genomic_DNA"/>
</dbReference>
<evidence type="ECO:0000259" key="1">
    <source>
        <dbReference type="Pfam" id="PF14111"/>
    </source>
</evidence>
<organism evidence="2 3">
    <name type="scientific">Vitis vinifera</name>
    <name type="common">Grape</name>
    <dbReference type="NCBI Taxonomy" id="29760"/>
    <lineage>
        <taxon>Eukaryota</taxon>
        <taxon>Viridiplantae</taxon>
        <taxon>Streptophyta</taxon>
        <taxon>Embryophyta</taxon>
        <taxon>Tracheophyta</taxon>
        <taxon>Spermatophyta</taxon>
        <taxon>Magnoliopsida</taxon>
        <taxon>eudicotyledons</taxon>
        <taxon>Gunneridae</taxon>
        <taxon>Pentapetalae</taxon>
        <taxon>rosids</taxon>
        <taxon>Vitales</taxon>
        <taxon>Vitaceae</taxon>
        <taxon>Viteae</taxon>
        <taxon>Vitis</taxon>
    </lineage>
</organism>
<dbReference type="PANTHER" id="PTHR34427">
    <property type="entry name" value="DUF4283 DOMAIN PROTEIN"/>
    <property type="match status" value="1"/>
</dbReference>
<gene>
    <name evidence="2" type="ORF">VitviT2T_011329</name>
</gene>
<evidence type="ECO:0000313" key="2">
    <source>
        <dbReference type="EMBL" id="WJZ92327.1"/>
    </source>
</evidence>
<dbReference type="Pfam" id="PF14111">
    <property type="entry name" value="DUF4283"/>
    <property type="match status" value="1"/>
</dbReference>
<dbReference type="Proteomes" id="UP001227230">
    <property type="component" value="Chromosome 8"/>
</dbReference>
<accession>A0ABY9CB89</accession>
<protein>
    <recommendedName>
        <fullName evidence="1">DUF4283 domain-containing protein</fullName>
    </recommendedName>
</protein>
<feature type="domain" description="DUF4283" evidence="1">
    <location>
        <begin position="185"/>
        <end position="270"/>
    </location>
</feature>